<name>A0ABT8V686_9BACL</name>
<comment type="caution">
    <text evidence="2">The sequence shown here is derived from an EMBL/GenBank/DDBJ whole genome shotgun (WGS) entry which is preliminary data.</text>
</comment>
<dbReference type="Pfam" id="PF14300">
    <property type="entry name" value="DMP19"/>
    <property type="match status" value="1"/>
</dbReference>
<evidence type="ECO:0000313" key="3">
    <source>
        <dbReference type="Proteomes" id="UP001168883"/>
    </source>
</evidence>
<proteinExistence type="predicted"/>
<sequence length="195" mass="22470">MEIHQTVIRRLLPDDKELINASADEIMDHVGLNRYSEENIQLKDEAVFYKLPALLRDIVLLIDFDTELNMNGILGFLENSTGKYLNETIEALERIGAVHDANALKDIKRILEKYHLSTGQLNRDLQGLELYEINHFRQIHGIADDEFFEEIQLAAEKLTINSQEENIFDHLLTYIEANKMSFVEDVQAVLSENKA</sequence>
<dbReference type="Gene3D" id="1.20.1420.60">
    <property type="match status" value="1"/>
</dbReference>
<keyword evidence="3" id="KW-1185">Reference proteome</keyword>
<gene>
    <name evidence="2" type="ORF">Q3C12_08095</name>
</gene>
<organism evidence="2 3">
    <name type="scientific">Paenibacillus ehimensis</name>
    <dbReference type="NCBI Taxonomy" id="79264"/>
    <lineage>
        <taxon>Bacteria</taxon>
        <taxon>Bacillati</taxon>
        <taxon>Bacillota</taxon>
        <taxon>Bacilli</taxon>
        <taxon>Bacillales</taxon>
        <taxon>Paenibacillaceae</taxon>
        <taxon>Paenibacillus</taxon>
    </lineage>
</organism>
<reference evidence="2" key="1">
    <citation type="submission" date="2023-07" db="EMBL/GenBank/DDBJ databases">
        <authorList>
            <person name="Aktuganov G."/>
            <person name="Boyko T."/>
            <person name="Delegan Y."/>
            <person name="Galimzianova N."/>
            <person name="Gilvanova E."/>
            <person name="Korobov V."/>
            <person name="Kuzmina L."/>
            <person name="Melentiev A."/>
            <person name="Milman P."/>
            <person name="Ryabova A."/>
            <person name="Stupak E."/>
            <person name="Yasakov T."/>
            <person name="Zharikova N."/>
            <person name="Zhurenko E."/>
        </authorList>
    </citation>
    <scope>NUCLEOTIDE SEQUENCE</scope>
    <source>
        <strain evidence="2">IB-739</strain>
    </source>
</reference>
<dbReference type="InterPro" id="IPR025402">
    <property type="entry name" value="DMP19_C"/>
</dbReference>
<accession>A0ABT8V686</accession>
<feature type="domain" description="DNA mimic protein DMP19 C-terminal" evidence="1">
    <location>
        <begin position="50"/>
        <end position="178"/>
    </location>
</feature>
<dbReference type="RefSeq" id="WP_302877927.1">
    <property type="nucleotide sequence ID" value="NZ_JAUMKJ010000008.1"/>
</dbReference>
<evidence type="ECO:0000259" key="1">
    <source>
        <dbReference type="Pfam" id="PF14300"/>
    </source>
</evidence>
<protein>
    <submittedName>
        <fullName evidence="2">DUF4375 domain-containing protein</fullName>
    </submittedName>
</protein>
<dbReference type="Proteomes" id="UP001168883">
    <property type="component" value="Unassembled WGS sequence"/>
</dbReference>
<evidence type="ECO:0000313" key="2">
    <source>
        <dbReference type="EMBL" id="MDO3676960.1"/>
    </source>
</evidence>
<dbReference type="EMBL" id="JAUMKJ010000008">
    <property type="protein sequence ID" value="MDO3676960.1"/>
    <property type="molecule type" value="Genomic_DNA"/>
</dbReference>